<keyword evidence="5 6" id="KW-0067">ATP-binding</keyword>
<dbReference type="InterPro" id="IPR008271">
    <property type="entry name" value="Ser/Thr_kinase_AS"/>
</dbReference>
<evidence type="ECO:0000256" key="7">
    <source>
        <dbReference type="SAM" id="MobiDB-lite"/>
    </source>
</evidence>
<dbReference type="PANTHER" id="PTHR43289:SF6">
    <property type="entry name" value="SERINE_THREONINE-PROTEIN KINASE NEKL-3"/>
    <property type="match status" value="1"/>
</dbReference>
<dbReference type="Proteomes" id="UP000248806">
    <property type="component" value="Unassembled WGS sequence"/>
</dbReference>
<dbReference type="SMART" id="SM00220">
    <property type="entry name" value="S_TKc"/>
    <property type="match status" value="1"/>
</dbReference>
<keyword evidence="10" id="KW-0723">Serine/threonine-protein kinase</keyword>
<keyword evidence="8" id="KW-1133">Transmembrane helix</keyword>
<dbReference type="InterPro" id="IPR017441">
    <property type="entry name" value="Protein_kinase_ATP_BS"/>
</dbReference>
<dbReference type="PROSITE" id="PS00108">
    <property type="entry name" value="PROTEIN_KINASE_ST"/>
    <property type="match status" value="1"/>
</dbReference>
<dbReference type="OrthoDB" id="164244at2"/>
<feature type="region of interest" description="Disordered" evidence="7">
    <location>
        <begin position="283"/>
        <end position="330"/>
    </location>
</feature>
<keyword evidence="8" id="KW-0472">Membrane</keyword>
<dbReference type="InterPro" id="IPR011009">
    <property type="entry name" value="Kinase-like_dom_sf"/>
</dbReference>
<comment type="caution">
    <text evidence="10">The sequence shown here is derived from an EMBL/GenBank/DDBJ whole genome shotgun (WGS) entry which is preliminary data.</text>
</comment>
<reference evidence="10 11" key="1">
    <citation type="submission" date="2018-06" db="EMBL/GenBank/DDBJ databases">
        <title>Genomic Encyclopedia of Archaeal and Bacterial Type Strains, Phase II (KMG-II): from individual species to whole genera.</title>
        <authorList>
            <person name="Goeker M."/>
        </authorList>
    </citation>
    <scope>NUCLEOTIDE SEQUENCE [LARGE SCALE GENOMIC DNA]</scope>
    <source>
        <strain evidence="10 11">ATCC BAA-1881</strain>
    </source>
</reference>
<feature type="transmembrane region" description="Helical" evidence="8">
    <location>
        <begin position="355"/>
        <end position="376"/>
    </location>
</feature>
<dbReference type="RefSeq" id="WP_111322554.1">
    <property type="nucleotide sequence ID" value="NZ_BIFX01000001.1"/>
</dbReference>
<dbReference type="EMBL" id="QKUF01000007">
    <property type="protein sequence ID" value="PZW30653.1"/>
    <property type="molecule type" value="Genomic_DNA"/>
</dbReference>
<evidence type="ECO:0000256" key="6">
    <source>
        <dbReference type="PROSITE-ProRule" id="PRU10141"/>
    </source>
</evidence>
<organism evidence="10 11">
    <name type="scientific">Thermosporothrix hazakensis</name>
    <dbReference type="NCBI Taxonomy" id="644383"/>
    <lineage>
        <taxon>Bacteria</taxon>
        <taxon>Bacillati</taxon>
        <taxon>Chloroflexota</taxon>
        <taxon>Ktedonobacteria</taxon>
        <taxon>Ktedonobacterales</taxon>
        <taxon>Thermosporotrichaceae</taxon>
        <taxon>Thermosporothrix</taxon>
    </lineage>
</organism>
<accession>A0A326U7A1</accession>
<feature type="domain" description="Protein kinase" evidence="9">
    <location>
        <begin position="11"/>
        <end position="286"/>
    </location>
</feature>
<evidence type="ECO:0000256" key="5">
    <source>
        <dbReference type="ARBA" id="ARBA00022840"/>
    </source>
</evidence>
<dbReference type="GO" id="GO:0005524">
    <property type="term" value="F:ATP binding"/>
    <property type="evidence" value="ECO:0007669"/>
    <property type="project" value="UniProtKB-UniRule"/>
</dbReference>
<keyword evidence="4 10" id="KW-0418">Kinase</keyword>
<dbReference type="Gene3D" id="3.30.200.20">
    <property type="entry name" value="Phosphorylase Kinase, domain 1"/>
    <property type="match status" value="1"/>
</dbReference>
<evidence type="ECO:0000256" key="2">
    <source>
        <dbReference type="ARBA" id="ARBA00022679"/>
    </source>
</evidence>
<feature type="region of interest" description="Disordered" evidence="7">
    <location>
        <begin position="384"/>
        <end position="404"/>
    </location>
</feature>
<dbReference type="AlphaFoldDB" id="A0A326U7A1"/>
<dbReference type="CDD" id="cd14014">
    <property type="entry name" value="STKc_PknB_like"/>
    <property type="match status" value="1"/>
</dbReference>
<dbReference type="PROSITE" id="PS00107">
    <property type="entry name" value="PROTEIN_KINASE_ATP"/>
    <property type="match status" value="1"/>
</dbReference>
<dbReference type="GO" id="GO:0004674">
    <property type="term" value="F:protein serine/threonine kinase activity"/>
    <property type="evidence" value="ECO:0007669"/>
    <property type="project" value="UniProtKB-KW"/>
</dbReference>
<keyword evidence="8" id="KW-0812">Transmembrane</keyword>
<sequence length="598" mass="67592">MTLEGQQLDQYRILRFIGRGGMGTVYLARDTVLERDVAIKVIHMNEEFSEAELQENIELFKREARTIAMLDHPFILPLYAFGESQLKEQQNIIYQVMPYRQEGALNIWTRDPERLAQLTPHDISMMITQAAEALQYAHDRQIIHRDVKPSNFLLRDRPDRPHLPDLLLADFGIAHLNMVTRSESREIRGTPLFMAPEQWRGQPVPASDQYALAIMAYEILTGQYPFRGPVPDIMYQHLEETPRVPSEIKKQLPSEVDQVLLRALAKEPEDRYPSIRTFSQALQQALGTTEPPAHSISLSGPVQTRPSTSLKEQSAPTRTPRGIETPSLVRKQTDALSIEALPTQRQTPPAQKRKLPLLVACVIVLLLISLGSIGLYQTLAHPTASETATTAPKTQKQTSAPTTTLPALPYPSYLPGMGKLLFIDPLDKPNKWENVTAPNHKGDCQFRNDAYHIRKLAPHSRQYCSADLSTTNFALEVQMTIETGDCGAVIFRQQKATLNYYYVQLCQNSFVILRKSTNDQPTINLSEKELPPTTKNEPHHPYLIALVVRGSTFQLFVDKKRITEGKDTAFPEGSFALAAISQDHLTEVSFQQFRVWSI</sequence>
<feature type="compositionally biased region" description="Polar residues" evidence="7">
    <location>
        <begin position="296"/>
        <end position="317"/>
    </location>
</feature>
<dbReference type="EC" id="2.7.11.1" evidence="1"/>
<dbReference type="SUPFAM" id="SSF56112">
    <property type="entry name" value="Protein kinase-like (PK-like)"/>
    <property type="match status" value="1"/>
</dbReference>
<evidence type="ECO:0000256" key="8">
    <source>
        <dbReference type="SAM" id="Phobius"/>
    </source>
</evidence>
<evidence type="ECO:0000259" key="9">
    <source>
        <dbReference type="PROSITE" id="PS50011"/>
    </source>
</evidence>
<protein>
    <recommendedName>
        <fullName evidence="1">non-specific serine/threonine protein kinase</fullName>
        <ecNumber evidence="1">2.7.11.1</ecNumber>
    </recommendedName>
</protein>
<feature type="compositionally biased region" description="Low complexity" evidence="7">
    <location>
        <begin position="387"/>
        <end position="404"/>
    </location>
</feature>
<dbReference type="PROSITE" id="PS50011">
    <property type="entry name" value="PROTEIN_KINASE_DOM"/>
    <property type="match status" value="1"/>
</dbReference>
<keyword evidence="3 6" id="KW-0547">Nucleotide-binding</keyword>
<dbReference type="InterPro" id="IPR000719">
    <property type="entry name" value="Prot_kinase_dom"/>
</dbReference>
<keyword evidence="2" id="KW-0808">Transferase</keyword>
<evidence type="ECO:0000313" key="11">
    <source>
        <dbReference type="Proteomes" id="UP000248806"/>
    </source>
</evidence>
<dbReference type="Gene3D" id="2.60.120.560">
    <property type="entry name" value="Exo-inulinase, domain 1"/>
    <property type="match status" value="1"/>
</dbReference>
<proteinExistence type="predicted"/>
<evidence type="ECO:0000313" key="10">
    <source>
        <dbReference type="EMBL" id="PZW30653.1"/>
    </source>
</evidence>
<evidence type="ECO:0000256" key="4">
    <source>
        <dbReference type="ARBA" id="ARBA00022777"/>
    </source>
</evidence>
<gene>
    <name evidence="10" type="ORF">EI42_02627</name>
</gene>
<dbReference type="Gene3D" id="1.10.510.10">
    <property type="entry name" value="Transferase(Phosphotransferase) domain 1"/>
    <property type="match status" value="1"/>
</dbReference>
<keyword evidence="11" id="KW-1185">Reference proteome</keyword>
<feature type="binding site" evidence="6">
    <location>
        <position position="40"/>
    </location>
    <ligand>
        <name>ATP</name>
        <dbReference type="ChEBI" id="CHEBI:30616"/>
    </ligand>
</feature>
<name>A0A326U7A1_THEHA</name>
<evidence type="ECO:0000256" key="3">
    <source>
        <dbReference type="ARBA" id="ARBA00022741"/>
    </source>
</evidence>
<evidence type="ECO:0000256" key="1">
    <source>
        <dbReference type="ARBA" id="ARBA00012513"/>
    </source>
</evidence>
<dbReference type="PANTHER" id="PTHR43289">
    <property type="entry name" value="MITOGEN-ACTIVATED PROTEIN KINASE KINASE KINASE 20-RELATED"/>
    <property type="match status" value="1"/>
</dbReference>
<dbReference type="Pfam" id="PF00069">
    <property type="entry name" value="Pkinase"/>
    <property type="match status" value="1"/>
</dbReference>